<reference evidence="2 3" key="1">
    <citation type="submission" date="2015-12" db="EMBL/GenBank/DDBJ databases">
        <title>The genome of Folsomia candida.</title>
        <authorList>
            <person name="Faddeeva A."/>
            <person name="Derks M.F."/>
            <person name="Anvar Y."/>
            <person name="Smit S."/>
            <person name="Van Straalen N."/>
            <person name="Roelofs D."/>
        </authorList>
    </citation>
    <scope>NUCLEOTIDE SEQUENCE [LARGE SCALE GENOMIC DNA]</scope>
    <source>
        <strain evidence="2 3">VU population</strain>
        <tissue evidence="2">Whole body</tissue>
    </source>
</reference>
<evidence type="ECO:0000313" key="2">
    <source>
        <dbReference type="EMBL" id="OXA41567.1"/>
    </source>
</evidence>
<evidence type="ECO:0000259" key="1">
    <source>
        <dbReference type="Pfam" id="PF00931"/>
    </source>
</evidence>
<accession>A0A226DA08</accession>
<keyword evidence="3" id="KW-1185">Reference proteome</keyword>
<dbReference type="AlphaFoldDB" id="A0A226DA08"/>
<feature type="domain" description="NB-ARC" evidence="1">
    <location>
        <begin position="58"/>
        <end position="205"/>
    </location>
</feature>
<evidence type="ECO:0000313" key="3">
    <source>
        <dbReference type="Proteomes" id="UP000198287"/>
    </source>
</evidence>
<dbReference type="Pfam" id="PF00931">
    <property type="entry name" value="NB-ARC"/>
    <property type="match status" value="1"/>
</dbReference>
<organism evidence="2 3">
    <name type="scientific">Folsomia candida</name>
    <name type="common">Springtail</name>
    <dbReference type="NCBI Taxonomy" id="158441"/>
    <lineage>
        <taxon>Eukaryota</taxon>
        <taxon>Metazoa</taxon>
        <taxon>Ecdysozoa</taxon>
        <taxon>Arthropoda</taxon>
        <taxon>Hexapoda</taxon>
        <taxon>Collembola</taxon>
        <taxon>Entomobryomorpha</taxon>
        <taxon>Isotomoidea</taxon>
        <taxon>Isotomidae</taxon>
        <taxon>Proisotominae</taxon>
        <taxon>Folsomia</taxon>
    </lineage>
</organism>
<name>A0A226DA08_FOLCA</name>
<comment type="caution">
    <text evidence="2">The sequence shown here is derived from an EMBL/GenBank/DDBJ whole genome shotgun (WGS) entry which is preliminary data.</text>
</comment>
<dbReference type="EMBL" id="LNIX01000029">
    <property type="protein sequence ID" value="OXA41567.1"/>
    <property type="molecule type" value="Genomic_DNA"/>
</dbReference>
<gene>
    <name evidence="2" type="ORF">Fcan01_23864</name>
</gene>
<dbReference type="Proteomes" id="UP000198287">
    <property type="component" value="Unassembled WGS sequence"/>
</dbReference>
<proteinExistence type="predicted"/>
<dbReference type="InterPro" id="IPR027417">
    <property type="entry name" value="P-loop_NTPase"/>
</dbReference>
<dbReference type="SUPFAM" id="SSF52540">
    <property type="entry name" value="P-loop containing nucleoside triphosphate hydrolases"/>
    <property type="match status" value="1"/>
</dbReference>
<dbReference type="InterPro" id="IPR002182">
    <property type="entry name" value="NB-ARC"/>
</dbReference>
<dbReference type="Gene3D" id="3.40.50.300">
    <property type="entry name" value="P-loop containing nucleotide triphosphate hydrolases"/>
    <property type="match status" value="1"/>
</dbReference>
<protein>
    <recommendedName>
        <fullName evidence="1">NB-ARC domain-containing protein</fullName>
    </recommendedName>
</protein>
<dbReference type="GO" id="GO:0043531">
    <property type="term" value="F:ADP binding"/>
    <property type="evidence" value="ECO:0007669"/>
    <property type="project" value="InterPro"/>
</dbReference>
<dbReference type="OrthoDB" id="6161812at2759"/>
<sequence>MAKIPQRKFITKILQNPFLPYPKLDENFTGRDTLIAGVITALSLETKEPTHHPIRFPFVCLHGLEGHGKTKAAQKIASVCIEDKIFTDIVWVSADNPAGVEDKIRNELDRLRCKGFEEVEGILLANKFYDLLKLMNLRKFLLIFDNIVGYNELEKYFPLNRDVKNIAVLATSIEKIIVPAAVGIIDNFKVNIFEESEAFKVASKILQGDDEKHEISLLITESGRIPLLLCMMSATISSFRIFQKMLNLESYPYTIHQYLQEMKGKSENPVDNLNLYPFNTKLNTCVKIARDKLRESCSLYTPITLHLLERCVYFGTDFPFNYLRKHVTTIKTDIQDILDQPFDPYTYPIELFKNAIRLLARFLLLDIKPTTSPNRYIFGIDVKVHSLIGGALRSLQVEENQEHDILEDLIGCKDYPESEFNDGDRVQFSDEASVHSKSVATLWSHAAKYEDLTRLVAFTLMSPSYTYVCVRSQNFINRPFHP</sequence>